<dbReference type="EMBL" id="BGPR01008520">
    <property type="protein sequence ID" value="GBN34356.1"/>
    <property type="molecule type" value="Genomic_DNA"/>
</dbReference>
<keyword evidence="2" id="KW-1185">Reference proteome</keyword>
<evidence type="ECO:0000313" key="2">
    <source>
        <dbReference type="Proteomes" id="UP000499080"/>
    </source>
</evidence>
<organism evidence="1 2">
    <name type="scientific">Araneus ventricosus</name>
    <name type="common">Orbweaver spider</name>
    <name type="synonym">Epeira ventricosa</name>
    <dbReference type="NCBI Taxonomy" id="182803"/>
    <lineage>
        <taxon>Eukaryota</taxon>
        <taxon>Metazoa</taxon>
        <taxon>Ecdysozoa</taxon>
        <taxon>Arthropoda</taxon>
        <taxon>Chelicerata</taxon>
        <taxon>Arachnida</taxon>
        <taxon>Araneae</taxon>
        <taxon>Araneomorphae</taxon>
        <taxon>Entelegynae</taxon>
        <taxon>Araneoidea</taxon>
        <taxon>Araneidae</taxon>
        <taxon>Araneus</taxon>
    </lineage>
</organism>
<dbReference type="Proteomes" id="UP000499080">
    <property type="component" value="Unassembled WGS sequence"/>
</dbReference>
<dbReference type="AlphaFoldDB" id="A0A4Y2N951"/>
<evidence type="ECO:0000313" key="1">
    <source>
        <dbReference type="EMBL" id="GBN34356.1"/>
    </source>
</evidence>
<comment type="caution">
    <text evidence="1">The sequence shown here is derived from an EMBL/GenBank/DDBJ whole genome shotgun (WGS) entry which is preliminary data.</text>
</comment>
<reference evidence="1 2" key="1">
    <citation type="journal article" date="2019" name="Sci. Rep.">
        <title>Orb-weaving spider Araneus ventricosus genome elucidates the spidroin gene catalogue.</title>
        <authorList>
            <person name="Kono N."/>
            <person name="Nakamura H."/>
            <person name="Ohtoshi R."/>
            <person name="Moran D.A.P."/>
            <person name="Shinohara A."/>
            <person name="Yoshida Y."/>
            <person name="Fujiwara M."/>
            <person name="Mori M."/>
            <person name="Tomita M."/>
            <person name="Arakawa K."/>
        </authorList>
    </citation>
    <scope>NUCLEOTIDE SEQUENCE [LARGE SCALE GENOMIC DNA]</scope>
</reference>
<accession>A0A4Y2N951</accession>
<name>A0A4Y2N951_ARAVE</name>
<protein>
    <submittedName>
        <fullName evidence="1">Uncharacterized protein</fullName>
    </submittedName>
</protein>
<proteinExistence type="predicted"/>
<sequence length="148" mass="16676">MLGVRGVWWWRDDGRWQPRHHPSTTPPRRQYSATGSPTYQVTNYYNSATCCAILFCDVYKSVSTSGPWEFLLSITPDPKVPGSKALTSTVVTRKNKQHLLSVPLLDGSTKNHINSIFCYIQQMAALQLLQQRSCPSSKSMTHFTAQSP</sequence>
<gene>
    <name evidence="1" type="ORF">AVEN_236846_1</name>
</gene>